<reference evidence="2 3" key="1">
    <citation type="submission" date="2024-04" db="EMBL/GenBank/DDBJ databases">
        <authorList>
            <person name="Fracassetti M."/>
        </authorList>
    </citation>
    <scope>NUCLEOTIDE SEQUENCE [LARGE SCALE GENOMIC DNA]</scope>
</reference>
<dbReference type="InterPro" id="IPR057314">
    <property type="entry name" value="PUB2-4-like_N"/>
</dbReference>
<evidence type="ECO:0000313" key="2">
    <source>
        <dbReference type="EMBL" id="CAL1380783.1"/>
    </source>
</evidence>
<evidence type="ECO:0000313" key="3">
    <source>
        <dbReference type="Proteomes" id="UP001497516"/>
    </source>
</evidence>
<sequence>MEISLLKTLLNNISSFFHLSSFENVISGLAQKYFQKTKEILKLQKQILDSVVDCEIASNEMLNKSFAELGQSINELRELFVNRQPLSVER</sequence>
<organism evidence="2 3">
    <name type="scientific">Linum trigynum</name>
    <dbReference type="NCBI Taxonomy" id="586398"/>
    <lineage>
        <taxon>Eukaryota</taxon>
        <taxon>Viridiplantae</taxon>
        <taxon>Streptophyta</taxon>
        <taxon>Embryophyta</taxon>
        <taxon>Tracheophyta</taxon>
        <taxon>Spermatophyta</taxon>
        <taxon>Magnoliopsida</taxon>
        <taxon>eudicotyledons</taxon>
        <taxon>Gunneridae</taxon>
        <taxon>Pentapetalae</taxon>
        <taxon>rosids</taxon>
        <taxon>fabids</taxon>
        <taxon>Malpighiales</taxon>
        <taxon>Linaceae</taxon>
        <taxon>Linum</taxon>
    </lineage>
</organism>
<name>A0AAV2E559_9ROSI</name>
<feature type="domain" description="PUB2-4-like N-terminal" evidence="1">
    <location>
        <begin position="2"/>
        <end position="87"/>
    </location>
</feature>
<proteinExistence type="predicted"/>
<dbReference type="EMBL" id="OZ034817">
    <property type="protein sequence ID" value="CAL1380783.1"/>
    <property type="molecule type" value="Genomic_DNA"/>
</dbReference>
<keyword evidence="3" id="KW-1185">Reference proteome</keyword>
<accession>A0AAV2E559</accession>
<dbReference type="AlphaFoldDB" id="A0AAV2E559"/>
<protein>
    <recommendedName>
        <fullName evidence="1">PUB2-4-like N-terminal domain-containing protein</fullName>
    </recommendedName>
</protein>
<dbReference type="Proteomes" id="UP001497516">
    <property type="component" value="Chromosome 4"/>
</dbReference>
<gene>
    <name evidence="2" type="ORF">LTRI10_LOCUS22203</name>
</gene>
<evidence type="ECO:0000259" key="1">
    <source>
        <dbReference type="Pfam" id="PF25240"/>
    </source>
</evidence>
<dbReference type="Pfam" id="PF25240">
    <property type="entry name" value="PUB2_N"/>
    <property type="match status" value="1"/>
</dbReference>